<dbReference type="Pfam" id="PF13672">
    <property type="entry name" value="PP2C_2"/>
    <property type="match status" value="1"/>
</dbReference>
<name>A0A5C4NZP5_9BURK</name>
<gene>
    <name evidence="2" type="ORF">FHI69_00115</name>
</gene>
<dbReference type="SUPFAM" id="SSF81606">
    <property type="entry name" value="PP2C-like"/>
    <property type="match status" value="1"/>
</dbReference>
<reference evidence="2 3" key="1">
    <citation type="submission" date="2019-06" db="EMBL/GenBank/DDBJ databases">
        <title>Genome sequence of Janthinobacterium lividum UCD_MED1.</title>
        <authorList>
            <person name="De Leon M.E."/>
            <person name="Jospin G."/>
        </authorList>
    </citation>
    <scope>NUCLEOTIDE SEQUENCE [LARGE SCALE GENOMIC DNA]</scope>
    <source>
        <strain evidence="2 3">UCD_MED1</strain>
    </source>
</reference>
<evidence type="ECO:0000259" key="1">
    <source>
        <dbReference type="Pfam" id="PF13672"/>
    </source>
</evidence>
<dbReference type="AlphaFoldDB" id="A0A5C4NZP5"/>
<dbReference type="RefSeq" id="WP_139088878.1">
    <property type="nucleotide sequence ID" value="NZ_VDGE01000001.1"/>
</dbReference>
<feature type="domain" description="PPM-type phosphatase" evidence="1">
    <location>
        <begin position="19"/>
        <end position="234"/>
    </location>
</feature>
<protein>
    <submittedName>
        <fullName evidence="2">Protein phosphatase 2C domain-containing protein</fullName>
    </submittedName>
</protein>
<dbReference type="EMBL" id="VDGE01000001">
    <property type="protein sequence ID" value="TNC77749.1"/>
    <property type="molecule type" value="Genomic_DNA"/>
</dbReference>
<proteinExistence type="predicted"/>
<organism evidence="2 3">
    <name type="scientific">Janthinobacterium lividum</name>
    <dbReference type="NCBI Taxonomy" id="29581"/>
    <lineage>
        <taxon>Bacteria</taxon>
        <taxon>Pseudomonadati</taxon>
        <taxon>Pseudomonadota</taxon>
        <taxon>Betaproteobacteria</taxon>
        <taxon>Burkholderiales</taxon>
        <taxon>Oxalobacteraceae</taxon>
        <taxon>Janthinobacterium</taxon>
    </lineage>
</organism>
<sequence>MAAVQATQDSWRTFGASVTGKAHLDKDIPCQDAHAHTVVGDVLVAIVCDGAGSARLSEKGAQFVATQTVQALAGRLEQGATVRDLHDGALAGTLAQIRAALEDIARAADATLDDYAATVVGVVMGQDTGFFFHLGDGLGVAQLGGGGELISLPANGEYANETYFISGERWREQLRLLPIPQSVRGVVLMSDGCMPFAMSKNNAALYAPFMDAVQGYLRTVESIELGNEALASTLADTRTHQITGDDKTLLLALRA</sequence>
<dbReference type="InterPro" id="IPR001932">
    <property type="entry name" value="PPM-type_phosphatase-like_dom"/>
</dbReference>
<accession>A0A5C4NZP5</accession>
<evidence type="ECO:0000313" key="2">
    <source>
        <dbReference type="EMBL" id="TNC77749.1"/>
    </source>
</evidence>
<dbReference type="Proteomes" id="UP000305681">
    <property type="component" value="Unassembled WGS sequence"/>
</dbReference>
<comment type="caution">
    <text evidence="2">The sequence shown here is derived from an EMBL/GenBank/DDBJ whole genome shotgun (WGS) entry which is preliminary data.</text>
</comment>
<dbReference type="Gene3D" id="3.60.40.10">
    <property type="entry name" value="PPM-type phosphatase domain"/>
    <property type="match status" value="1"/>
</dbReference>
<dbReference type="InterPro" id="IPR036457">
    <property type="entry name" value="PPM-type-like_dom_sf"/>
</dbReference>
<evidence type="ECO:0000313" key="3">
    <source>
        <dbReference type="Proteomes" id="UP000305681"/>
    </source>
</evidence>